<dbReference type="EMBL" id="CP001100">
    <property type="protein sequence ID" value="ACF12887.1"/>
    <property type="molecule type" value="Genomic_DNA"/>
</dbReference>
<protein>
    <submittedName>
        <fullName evidence="1">Uncharacterized protein</fullName>
    </submittedName>
</protein>
<accession>B3QUI1</accession>
<dbReference type="HOGENOM" id="CLU_2286474_0_0_10"/>
<organism evidence="1 2">
    <name type="scientific">Chloroherpeton thalassium (strain ATCC 35110 / GB-78)</name>
    <dbReference type="NCBI Taxonomy" id="517418"/>
    <lineage>
        <taxon>Bacteria</taxon>
        <taxon>Pseudomonadati</taxon>
        <taxon>Chlorobiota</taxon>
        <taxon>Chlorobiia</taxon>
        <taxon>Chlorobiales</taxon>
        <taxon>Chloroherpetonaceae</taxon>
        <taxon>Chloroherpeton</taxon>
    </lineage>
</organism>
<dbReference type="Proteomes" id="UP000001208">
    <property type="component" value="Chromosome"/>
</dbReference>
<dbReference type="RefSeq" id="WP_012498971.1">
    <property type="nucleotide sequence ID" value="NC_011026.1"/>
</dbReference>
<keyword evidence="2" id="KW-1185">Reference proteome</keyword>
<sequence>MAKANVILSRRGEESTMDASLIRKQVVQHDKGNVILNGESECHSEPARRRIHYGCFTSFSMTEKKLVIHRFTFFRQSETFNANMYQENSYETHCYIFGLAA</sequence>
<dbReference type="STRING" id="517418.Ctha_0416"/>
<evidence type="ECO:0000313" key="2">
    <source>
        <dbReference type="Proteomes" id="UP000001208"/>
    </source>
</evidence>
<evidence type="ECO:0000313" key="1">
    <source>
        <dbReference type="EMBL" id="ACF12887.1"/>
    </source>
</evidence>
<dbReference type="AlphaFoldDB" id="B3QUI1"/>
<name>B3QUI1_CHLT3</name>
<reference evidence="1 2" key="1">
    <citation type="submission" date="2008-06" db="EMBL/GenBank/DDBJ databases">
        <title>Complete sequence of Chloroherpeton thalassium ATCC 35110.</title>
        <authorList>
            <consortium name="US DOE Joint Genome Institute"/>
            <person name="Lucas S."/>
            <person name="Copeland A."/>
            <person name="Lapidus A."/>
            <person name="Glavina del Rio T."/>
            <person name="Dalin E."/>
            <person name="Tice H."/>
            <person name="Bruce D."/>
            <person name="Goodwin L."/>
            <person name="Pitluck S."/>
            <person name="Schmutz J."/>
            <person name="Larimer F."/>
            <person name="Land M."/>
            <person name="Hauser L."/>
            <person name="Kyrpides N."/>
            <person name="Mikhailova N."/>
            <person name="Liu Z."/>
            <person name="Li T."/>
            <person name="Zhao F."/>
            <person name="Overmann J."/>
            <person name="Bryant D.A."/>
            <person name="Richardson P."/>
        </authorList>
    </citation>
    <scope>NUCLEOTIDE SEQUENCE [LARGE SCALE GENOMIC DNA]</scope>
    <source>
        <strain evidence="2">ATCC 35110 / GB-78</strain>
    </source>
</reference>
<dbReference type="KEGG" id="cts:Ctha_0416"/>
<proteinExistence type="predicted"/>
<gene>
    <name evidence="1" type="ordered locus">Ctha_0416</name>
</gene>